<dbReference type="SUPFAM" id="SSF51338">
    <property type="entry name" value="Composite domain of metallo-dependent hydrolases"/>
    <property type="match status" value="1"/>
</dbReference>
<dbReference type="InterPro" id="IPR006680">
    <property type="entry name" value="Amidohydro-rel"/>
</dbReference>
<comment type="similarity">
    <text evidence="4">Belongs to the metallo-dependent hydrolases superfamily. Allantoinase family.</text>
</comment>
<evidence type="ECO:0000256" key="3">
    <source>
        <dbReference type="ARBA" id="ARBA00004968"/>
    </source>
</evidence>
<dbReference type="Pfam" id="PF01979">
    <property type="entry name" value="Amidohydro_1"/>
    <property type="match status" value="1"/>
</dbReference>
<evidence type="ECO:0000256" key="9">
    <source>
        <dbReference type="ARBA" id="ARBA00022833"/>
    </source>
</evidence>
<dbReference type="InterPro" id="IPR002195">
    <property type="entry name" value="Dihydroorotase_CS"/>
</dbReference>
<dbReference type="InterPro" id="IPR050138">
    <property type="entry name" value="DHOase/Allantoinase_Hydrolase"/>
</dbReference>
<evidence type="ECO:0000256" key="6">
    <source>
        <dbReference type="ARBA" id="ARBA00012863"/>
    </source>
</evidence>
<dbReference type="AlphaFoldDB" id="A0A0D7BR72"/>
<reference evidence="11 12" key="1">
    <citation type="journal article" date="2015" name="Fungal Genet. Biol.">
        <title>Evolution of novel wood decay mechanisms in Agaricales revealed by the genome sequences of Fistulina hepatica and Cylindrobasidium torrendii.</title>
        <authorList>
            <person name="Floudas D."/>
            <person name="Held B.W."/>
            <person name="Riley R."/>
            <person name="Nagy L.G."/>
            <person name="Koehler G."/>
            <person name="Ransdell A.S."/>
            <person name="Younus H."/>
            <person name="Chow J."/>
            <person name="Chiniquy J."/>
            <person name="Lipzen A."/>
            <person name="Tritt A."/>
            <person name="Sun H."/>
            <person name="Haridas S."/>
            <person name="LaButti K."/>
            <person name="Ohm R.A."/>
            <person name="Kues U."/>
            <person name="Blanchette R.A."/>
            <person name="Grigoriev I.V."/>
            <person name="Minto R.E."/>
            <person name="Hibbett D.S."/>
        </authorList>
    </citation>
    <scope>NUCLEOTIDE SEQUENCE [LARGE SCALE GENOMIC DNA]</scope>
    <source>
        <strain evidence="11 12">FP15055 ss-10</strain>
    </source>
</reference>
<evidence type="ECO:0000259" key="10">
    <source>
        <dbReference type="Pfam" id="PF01979"/>
    </source>
</evidence>
<dbReference type="STRING" id="1314674.A0A0D7BR72"/>
<dbReference type="GO" id="GO:0004038">
    <property type="term" value="F:allantoinase activity"/>
    <property type="evidence" value="ECO:0007669"/>
    <property type="project" value="UniProtKB-EC"/>
</dbReference>
<dbReference type="EC" id="3.5.2.5" evidence="6"/>
<evidence type="ECO:0000256" key="4">
    <source>
        <dbReference type="ARBA" id="ARBA00010368"/>
    </source>
</evidence>
<comment type="cofactor">
    <cofactor evidence="2">
        <name>Zn(2+)</name>
        <dbReference type="ChEBI" id="CHEBI:29105"/>
    </cofactor>
</comment>
<dbReference type="InterPro" id="IPR032466">
    <property type="entry name" value="Metal_Hydrolase"/>
</dbReference>
<dbReference type="PANTHER" id="PTHR43668:SF2">
    <property type="entry name" value="ALLANTOINASE"/>
    <property type="match status" value="1"/>
</dbReference>
<keyword evidence="8" id="KW-0378">Hydrolase</keyword>
<protein>
    <recommendedName>
        <fullName evidence="6">allantoinase</fullName>
        <ecNumber evidence="6">3.5.2.5</ecNumber>
    </recommendedName>
</protein>
<evidence type="ECO:0000256" key="1">
    <source>
        <dbReference type="ARBA" id="ARBA00001756"/>
    </source>
</evidence>
<comment type="catalytic activity">
    <reaction evidence="1">
        <text>(S)-allantoin + H2O = allantoate + H(+)</text>
        <dbReference type="Rhea" id="RHEA:17029"/>
        <dbReference type="ChEBI" id="CHEBI:15377"/>
        <dbReference type="ChEBI" id="CHEBI:15378"/>
        <dbReference type="ChEBI" id="CHEBI:15678"/>
        <dbReference type="ChEBI" id="CHEBI:17536"/>
        <dbReference type="EC" id="3.5.2.5"/>
    </reaction>
</comment>
<keyword evidence="9" id="KW-0862">Zinc</keyword>
<evidence type="ECO:0000256" key="8">
    <source>
        <dbReference type="ARBA" id="ARBA00022801"/>
    </source>
</evidence>
<dbReference type="EMBL" id="KN880438">
    <property type="protein sequence ID" value="KIY73043.1"/>
    <property type="molecule type" value="Genomic_DNA"/>
</dbReference>
<evidence type="ECO:0000256" key="5">
    <source>
        <dbReference type="ARBA" id="ARBA00011881"/>
    </source>
</evidence>
<comment type="subunit">
    <text evidence="5">Homotetramer.</text>
</comment>
<sequence>MSGLLVIVGDNVLLPDDKVPRPATVVVDLTSGKITTISPSRASRSSFPENVQWIDAGSKYVLPGLVDSHVHLNEPGRTDWEGFWTGTRAAASGGVTTVVDMPLNSIPPTVTASNLQIKRDAAYNQCFTDVAFWGGVIPNHQNHLKPLVDAGVKGFKCFLIESGVEEFPCVVEEDLKAAMDVLQDLPTTLLFHAELEHPSHEASPAVSTHPTLYSTFLASRPQTLEVDAISLVTRLQKSYPRLRCHIVHLSAASALPLVREAKASGVNLTVETCFHYLCLAADSIPDGQPQFKCCPPVREEGNRQLLWDALLDGTIDCVVSDHSPCVAELKKLDKGDIMEAWGGISTLGLGLSLLWTEGRKRGVGIGKIIDWTSKKSAQHASLDHVKGALKVGYDADIIIWDADAQFTVTKESLNFKNKLSPYEGQTLFGTVEKTLLRGHVVYDKENGFTAGTPIGKLL</sequence>
<dbReference type="GO" id="GO:0005737">
    <property type="term" value="C:cytoplasm"/>
    <property type="evidence" value="ECO:0007669"/>
    <property type="project" value="TreeGrafter"/>
</dbReference>
<dbReference type="FunFam" id="3.20.20.140:FF:000032">
    <property type="entry name" value="Allantoinase Dal1"/>
    <property type="match status" value="1"/>
</dbReference>
<evidence type="ECO:0000256" key="7">
    <source>
        <dbReference type="ARBA" id="ARBA00022723"/>
    </source>
</evidence>
<evidence type="ECO:0000313" key="12">
    <source>
        <dbReference type="Proteomes" id="UP000054007"/>
    </source>
</evidence>
<dbReference type="GO" id="GO:0050897">
    <property type="term" value="F:cobalt ion binding"/>
    <property type="evidence" value="ECO:0007669"/>
    <property type="project" value="InterPro"/>
</dbReference>
<dbReference type="SUPFAM" id="SSF51556">
    <property type="entry name" value="Metallo-dependent hydrolases"/>
    <property type="match status" value="1"/>
</dbReference>
<keyword evidence="7" id="KW-0479">Metal-binding</keyword>
<dbReference type="Gene3D" id="3.20.20.140">
    <property type="entry name" value="Metal-dependent hydrolases"/>
    <property type="match status" value="1"/>
</dbReference>
<dbReference type="Proteomes" id="UP000054007">
    <property type="component" value="Unassembled WGS sequence"/>
</dbReference>
<dbReference type="GO" id="GO:0008270">
    <property type="term" value="F:zinc ion binding"/>
    <property type="evidence" value="ECO:0007669"/>
    <property type="project" value="InterPro"/>
</dbReference>
<dbReference type="GO" id="GO:0006145">
    <property type="term" value="P:purine nucleobase catabolic process"/>
    <property type="evidence" value="ECO:0007669"/>
    <property type="project" value="TreeGrafter"/>
</dbReference>
<dbReference type="UniPathway" id="UPA00395">
    <property type="reaction ID" value="UER00653"/>
</dbReference>
<evidence type="ECO:0000256" key="2">
    <source>
        <dbReference type="ARBA" id="ARBA00001947"/>
    </source>
</evidence>
<dbReference type="InterPro" id="IPR011059">
    <property type="entry name" value="Metal-dep_hydrolase_composite"/>
</dbReference>
<gene>
    <name evidence="11" type="ORF">CYLTODRAFT_387467</name>
</gene>
<dbReference type="PROSITE" id="PS00482">
    <property type="entry name" value="DIHYDROOROTASE_1"/>
    <property type="match status" value="1"/>
</dbReference>
<organism evidence="11 12">
    <name type="scientific">Cylindrobasidium torrendii FP15055 ss-10</name>
    <dbReference type="NCBI Taxonomy" id="1314674"/>
    <lineage>
        <taxon>Eukaryota</taxon>
        <taxon>Fungi</taxon>
        <taxon>Dikarya</taxon>
        <taxon>Basidiomycota</taxon>
        <taxon>Agaricomycotina</taxon>
        <taxon>Agaricomycetes</taxon>
        <taxon>Agaricomycetidae</taxon>
        <taxon>Agaricales</taxon>
        <taxon>Marasmiineae</taxon>
        <taxon>Physalacriaceae</taxon>
        <taxon>Cylindrobasidium</taxon>
    </lineage>
</organism>
<accession>A0A0D7BR72</accession>
<proteinExistence type="inferred from homology"/>
<dbReference type="InterPro" id="IPR017593">
    <property type="entry name" value="Allantoinase"/>
</dbReference>
<dbReference type="OrthoDB" id="1924787at2759"/>
<name>A0A0D7BR72_9AGAR</name>
<feature type="domain" description="Amidohydrolase-related" evidence="10">
    <location>
        <begin position="60"/>
        <end position="441"/>
    </location>
</feature>
<evidence type="ECO:0000313" key="11">
    <source>
        <dbReference type="EMBL" id="KIY73043.1"/>
    </source>
</evidence>
<dbReference type="GO" id="GO:0000256">
    <property type="term" value="P:allantoin catabolic process"/>
    <property type="evidence" value="ECO:0007669"/>
    <property type="project" value="UniProtKB-UniPathway"/>
</dbReference>
<keyword evidence="12" id="KW-1185">Reference proteome</keyword>
<comment type="pathway">
    <text evidence="3">Nitrogen metabolism; (S)-allantoin degradation; allantoate from (S)-allantoin: step 1/1.</text>
</comment>
<dbReference type="PANTHER" id="PTHR43668">
    <property type="entry name" value="ALLANTOINASE"/>
    <property type="match status" value="1"/>
</dbReference>
<dbReference type="NCBIfam" id="TIGR03178">
    <property type="entry name" value="allantoinase"/>
    <property type="match status" value="1"/>
</dbReference>